<keyword evidence="4" id="KW-1185">Reference proteome</keyword>
<proteinExistence type="predicted"/>
<feature type="transmembrane region" description="Helical" evidence="2">
    <location>
        <begin position="71"/>
        <end position="91"/>
    </location>
</feature>
<organism evidence="3 4">
    <name type="scientific">Heliorestis acidaminivorans</name>
    <dbReference type="NCBI Taxonomy" id="553427"/>
    <lineage>
        <taxon>Bacteria</taxon>
        <taxon>Bacillati</taxon>
        <taxon>Bacillota</taxon>
        <taxon>Clostridia</taxon>
        <taxon>Eubacteriales</taxon>
        <taxon>Heliobacteriaceae</taxon>
        <taxon>Heliorestis</taxon>
    </lineage>
</organism>
<dbReference type="RefSeq" id="WP_151620613.1">
    <property type="nucleotide sequence ID" value="NZ_WBXO01000008.1"/>
</dbReference>
<comment type="caution">
    <text evidence="3">The sequence shown here is derived from an EMBL/GenBank/DDBJ whole genome shotgun (WGS) entry which is preliminary data.</text>
</comment>
<dbReference type="SMART" id="SM00698">
    <property type="entry name" value="MORN"/>
    <property type="match status" value="7"/>
</dbReference>
<keyword evidence="2" id="KW-0812">Transmembrane</keyword>
<dbReference type="Proteomes" id="UP000468766">
    <property type="component" value="Unassembled WGS sequence"/>
</dbReference>
<keyword evidence="1" id="KW-0677">Repeat</keyword>
<accession>A0A6I0EYS4</accession>
<sequence>MLRLFEKGIGSFIKQWTSKLRSKFKSLTNVNKMVSKLLRSVLSKIKGIFIMLPQSKTDYLKVGQTYIAKKLLLAVIIFGLILLFVFNRFIYPWAEGRFWTPEFVVNYDQHQYATFTGKAKLLHSDNKVLYIGQLEEGRISGEGTLYHPDGYVVYQGQFLQELYNGYGERYAEDGTLIYKGNFDSNMYNGEGQLFNRGYLLYEGQFRDGLFHGEGEKYYINGKVWKKGTFGAGKLHGEGKEYSPNGKLFYQGFFIDGLYDGFGRKYDLDKNKVVYEGHFHKGLYHGTGKVYDPERERLVYEGEFREGRYHGEGNLYNWKGQLLFQGYFHQGTIDYFRYVDVPLQVLREDFGAENAVHFFEHHYLMDYPDLDLFISVENPVDDPPKVHKIILLGEKNFLDTPIGMSMEKLAEHYEEQESSFEYFIDEEKEIILQKLRLPLDIEALHSVTYIVNEDLYIRYYALQREGDVIYYEIGGL</sequence>
<dbReference type="EMBL" id="WBXO01000008">
    <property type="protein sequence ID" value="KAB2951942.1"/>
    <property type="molecule type" value="Genomic_DNA"/>
</dbReference>
<dbReference type="AlphaFoldDB" id="A0A6I0EYS4"/>
<protein>
    <submittedName>
        <fullName evidence="3">Uncharacterized protein</fullName>
    </submittedName>
</protein>
<evidence type="ECO:0000313" key="3">
    <source>
        <dbReference type="EMBL" id="KAB2951942.1"/>
    </source>
</evidence>
<dbReference type="PANTHER" id="PTHR23084">
    <property type="entry name" value="PHOSPHATIDYLINOSITOL-4-PHOSPHATE 5-KINASE RELATED"/>
    <property type="match status" value="1"/>
</dbReference>
<gene>
    <name evidence="3" type="ORF">F9B85_10310</name>
</gene>
<dbReference type="OrthoDB" id="86212at2"/>
<reference evidence="3 4" key="1">
    <citation type="submission" date="2019-10" db="EMBL/GenBank/DDBJ databases">
        <title>Whole-genome sequence of the extremophile Heliorestis acidaminivorans DSM 24790.</title>
        <authorList>
            <person name="Kyndt J.A."/>
            <person name="Meyer T.E."/>
        </authorList>
    </citation>
    <scope>NUCLEOTIDE SEQUENCE [LARGE SCALE GENOMIC DNA]</scope>
    <source>
        <strain evidence="3 4">DSM 24790</strain>
    </source>
</reference>
<dbReference type="SUPFAM" id="SSF82185">
    <property type="entry name" value="Histone H3 K4-specific methyltransferase SET7/9 N-terminal domain"/>
    <property type="match status" value="2"/>
</dbReference>
<dbReference type="Gene3D" id="2.20.110.10">
    <property type="entry name" value="Histone H3 K4-specific methyltransferase SET7/9 N-terminal domain"/>
    <property type="match status" value="3"/>
</dbReference>
<name>A0A6I0EYS4_9FIRM</name>
<dbReference type="PANTHER" id="PTHR23084:SF263">
    <property type="entry name" value="MORN REPEAT-CONTAINING PROTEIN 1"/>
    <property type="match status" value="1"/>
</dbReference>
<keyword evidence="2" id="KW-0472">Membrane</keyword>
<dbReference type="InterPro" id="IPR003409">
    <property type="entry name" value="MORN"/>
</dbReference>
<evidence type="ECO:0000256" key="1">
    <source>
        <dbReference type="ARBA" id="ARBA00022737"/>
    </source>
</evidence>
<evidence type="ECO:0000313" key="4">
    <source>
        <dbReference type="Proteomes" id="UP000468766"/>
    </source>
</evidence>
<dbReference type="Pfam" id="PF02493">
    <property type="entry name" value="MORN"/>
    <property type="match status" value="7"/>
</dbReference>
<keyword evidence="2" id="KW-1133">Transmembrane helix</keyword>
<evidence type="ECO:0000256" key="2">
    <source>
        <dbReference type="SAM" id="Phobius"/>
    </source>
</evidence>